<name>A0A6J5LDL2_9CAUD</name>
<reference evidence="2" key="1">
    <citation type="submission" date="2020-04" db="EMBL/GenBank/DDBJ databases">
        <authorList>
            <person name="Chiriac C."/>
            <person name="Salcher M."/>
            <person name="Ghai R."/>
            <person name="Kavagutti S V."/>
        </authorList>
    </citation>
    <scope>NUCLEOTIDE SEQUENCE</scope>
</reference>
<keyword evidence="1" id="KW-0548">Nucleotidyltransferase</keyword>
<dbReference type="GO" id="GO:0016987">
    <property type="term" value="F:sigma factor activity"/>
    <property type="evidence" value="ECO:0007669"/>
    <property type="project" value="UniProtKB-UniRule"/>
</dbReference>
<keyword evidence="1" id="KW-0805">Transcription regulation</keyword>
<comment type="similarity">
    <text evidence="1">Belongs to the Tevenvirinae RNA polymerase sigma-like factor family.</text>
</comment>
<keyword evidence="1" id="KW-0945">Host-virus interaction</keyword>
<dbReference type="EMBL" id="LR796247">
    <property type="protein sequence ID" value="CAB4131236.1"/>
    <property type="molecule type" value="Genomic_DNA"/>
</dbReference>
<protein>
    <recommendedName>
        <fullName evidence="1">RNA polymerase sigma-like factor</fullName>
    </recommendedName>
    <alternativeName>
        <fullName evidence="1">Promoter specificity factor</fullName>
    </alternativeName>
</protein>
<accession>A0A6J5LDL2</accession>
<dbReference type="InterPro" id="IPR046386">
    <property type="entry name" value="T4_sigma-like_factor"/>
</dbReference>
<dbReference type="GO" id="GO:0006352">
    <property type="term" value="P:DNA-templated transcription initiation"/>
    <property type="evidence" value="ECO:0007669"/>
    <property type="project" value="InterPro"/>
</dbReference>
<keyword evidence="1" id="KW-1195">Viral transcription</keyword>
<comment type="caution">
    <text evidence="1">Lacks conserved residue(s) required for the propagation of feature annotation.</text>
</comment>
<keyword evidence="1" id="KW-0808">Transferase</keyword>
<dbReference type="GO" id="GO:0019086">
    <property type="term" value="P:late viral transcription"/>
    <property type="evidence" value="ECO:0007669"/>
    <property type="project" value="UniProtKB-UniRule"/>
</dbReference>
<evidence type="ECO:0000313" key="2">
    <source>
        <dbReference type="EMBL" id="CAB4131236.1"/>
    </source>
</evidence>
<comment type="function">
    <text evidence="1">Plays a role in the transcription of the viral late genes by acting as a late promoter recognition subunit. Associates with host RNA polymerase (RNAP) core and thus replaces the host sigma-70/rpoD subunit in the complex. May also play a role in DNA packaging by interacting with the terminase subunit gp17.</text>
</comment>
<sequence>MEPYVKPKKKKHYVNNKDLYLAMIAWKEKVDQAKTDGRRQPIIPDYVGTCFMLICNKLSTKPNFMNYSYRDEMVADAIENCVAAAHSFNPEKSNNPFAYFTQIAWNAMLRRIAKEKKQSYVKHKNFEHINMFGELSAEVNHGQKVHNEYSEDLIRNFEEKLLKNSKKNKEAGLDKFIEEVKNEESTSSAN</sequence>
<proteinExistence type="inferred from homology"/>
<feature type="site" description="Interaction with host RNAP" evidence="1">
    <location>
        <position position="76"/>
    </location>
</feature>
<comment type="subunit">
    <text evidence="1">Interacts with the host RNA polymerase catalytic core formed by RpoA, RpoB, RpoC and RpoZ to form the RNAP-gp55 holoenzyme. Part of the transcription activation complex containing host RNAP, the viral RNA polymerase sigma-like factor, the late transcription coactivator, and the sliding clamp. Interacts with the terminase large subunit; this interaction may load the terminase onto DNA for packaging.</text>
</comment>
<feature type="DNA-binding region" evidence="1">
    <location>
        <position position="116"/>
    </location>
</feature>
<organism evidence="2">
    <name type="scientific">uncultured Caudovirales phage</name>
    <dbReference type="NCBI Taxonomy" id="2100421"/>
    <lineage>
        <taxon>Viruses</taxon>
        <taxon>Duplodnaviria</taxon>
        <taxon>Heunggongvirae</taxon>
        <taxon>Uroviricota</taxon>
        <taxon>Caudoviricetes</taxon>
        <taxon>Peduoviridae</taxon>
        <taxon>Maltschvirus</taxon>
        <taxon>Maltschvirus maltsch</taxon>
    </lineage>
</organism>
<keyword evidence="1" id="KW-0731">Sigma factor</keyword>
<evidence type="ECO:0000256" key="1">
    <source>
        <dbReference type="HAMAP-Rule" id="MF_04164"/>
    </source>
</evidence>
<dbReference type="GO" id="GO:0016779">
    <property type="term" value="F:nucleotidyltransferase activity"/>
    <property type="evidence" value="ECO:0007669"/>
    <property type="project" value="UniProtKB-KW"/>
</dbReference>
<gene>
    <name evidence="2" type="ORF">UFOVP132_53</name>
</gene>
<keyword evidence="1" id="KW-0238">DNA-binding</keyword>
<dbReference type="GO" id="GO:0003677">
    <property type="term" value="F:DNA binding"/>
    <property type="evidence" value="ECO:0007669"/>
    <property type="project" value="UniProtKB-UniRule"/>
</dbReference>
<keyword evidence="1" id="KW-0804">Transcription</keyword>
<feature type="site" description="Interaction with host RNAP" evidence="1">
    <location>
        <position position="79"/>
    </location>
</feature>
<dbReference type="HAMAP" id="MF_04164">
    <property type="entry name" value="T4_Sigma_like_factor"/>
    <property type="match status" value="1"/>
</dbReference>
<feature type="site" description="Interaction with host RNAP" evidence="1">
    <location>
        <position position="72"/>
    </location>
</feature>